<dbReference type="InterPro" id="IPR002559">
    <property type="entry name" value="Transposase_11"/>
</dbReference>
<dbReference type="OrthoDB" id="225944at2157"/>
<dbReference type="PATRIC" id="fig|1705562.3.peg.617"/>
<dbReference type="InterPro" id="IPR012337">
    <property type="entry name" value="RNaseH-like_sf"/>
</dbReference>
<accession>A0A0M9AJA5</accession>
<sequence>MAMPPESRRTVFRQIAHCSYVDWPTYGSSPLFDRSSLPALESDVRVVAKTWFQQDEHEGVEPFVHTLPLAYVQFDPHDRYAGSTSYEMETLFRLFLLKECYGWNHETALVEYLTQHPDFSEQIGLESVPAQSTLWRSWHHRFTADLRDTVETTARTILIKAQNAGVAVPREPARKLRYHGSESGESEPDDQTALEQAEKITDHVSRIVFPALSLDRGDGCGIHENAYWDLQTYLGLRERLAANEGARSFVIESSRDRTPLGHAHREHIRDLAISEIREMYRQAINRLLSEVAETEQFFRAGIVAIDITEANPFTGDRTGHEDEILGTKKKNDEYAYQWATVQLVGNAVPIVLDARPVRKGESRLEIVEDLLNSAEEMVHVDNVLMDREFDSQHILEMLSQRGLSYVVPKRMQTSEKAQAKRLLQSGQDRYETDRKLHLGKNEWHETTLIYRRKEDSEHDDHQQYSVFMTNCGSGHLTEYGYRWEIESGYRSIKRFMAATTSKDFGLRFFYFAFACLLYSIWRAVDLLVQVALTSEYGHSPMVTADNTLTLLKKETGIG</sequence>
<dbReference type="Proteomes" id="UP000037729">
    <property type="component" value="Unassembled WGS sequence"/>
</dbReference>
<dbReference type="SUPFAM" id="SSF53098">
    <property type="entry name" value="Ribonuclease H-like"/>
    <property type="match status" value="1"/>
</dbReference>
<evidence type="ECO:0000259" key="1">
    <source>
        <dbReference type="Pfam" id="PF01609"/>
    </source>
</evidence>
<reference evidence="3 4" key="1">
    <citation type="submission" date="2015-08" db="EMBL/GenBank/DDBJ databases">
        <title>Genomes of Isolates from Cabo Rojo, PR.</title>
        <authorList>
            <person name="Sanchez-Nieves R.L."/>
            <person name="Montalvo-Rodriguez R."/>
        </authorList>
    </citation>
    <scope>NUCLEOTIDE SEQUENCE [LARGE SCALE GENOMIC DNA]</scope>
    <source>
        <strain evidence="3 4">SL3</strain>
    </source>
</reference>
<name>A0A0M9AJA5_9EURY</name>
<proteinExistence type="predicted"/>
<dbReference type="AlphaFoldDB" id="A0A0M9AJA5"/>
<dbReference type="Pfam" id="PF01609">
    <property type="entry name" value="DDE_Tnp_1"/>
    <property type="match status" value="1"/>
</dbReference>
<dbReference type="PANTHER" id="PTHR33252">
    <property type="entry name" value="THIRD ORF IN TRANSPOSON ISC1160"/>
    <property type="match status" value="1"/>
</dbReference>
<evidence type="ECO:0000313" key="4">
    <source>
        <dbReference type="Proteomes" id="UP000037729"/>
    </source>
</evidence>
<dbReference type="GO" id="GO:0004803">
    <property type="term" value="F:transposase activity"/>
    <property type="evidence" value="ECO:0007669"/>
    <property type="project" value="InterPro"/>
</dbReference>
<dbReference type="RefSeq" id="WP_053968310.1">
    <property type="nucleotide sequence ID" value="NZ_LIUF01000003.1"/>
</dbReference>
<dbReference type="STRING" id="1705562.AMS69_12120"/>
<feature type="domain" description="Transposase IS4-like" evidence="1">
    <location>
        <begin position="351"/>
        <end position="500"/>
    </location>
</feature>
<evidence type="ECO:0000313" key="3">
    <source>
        <dbReference type="EMBL" id="KOX93179.1"/>
    </source>
</evidence>
<feature type="domain" description="Transposase InsH N-terminal" evidence="2">
    <location>
        <begin position="79"/>
        <end position="136"/>
    </location>
</feature>
<dbReference type="InterPro" id="IPR008490">
    <property type="entry name" value="Transposase_InsH_N"/>
</dbReference>
<comment type="caution">
    <text evidence="3">The sequence shown here is derived from an EMBL/GenBank/DDBJ whole genome shotgun (WGS) entry which is preliminary data.</text>
</comment>
<dbReference type="GO" id="GO:0006313">
    <property type="term" value="P:DNA transposition"/>
    <property type="evidence" value="ECO:0007669"/>
    <property type="project" value="InterPro"/>
</dbReference>
<dbReference type="PANTHER" id="PTHR33252:SF2">
    <property type="entry name" value="TRANSPOSASE IS4-LIKE DOMAIN-CONTAINING PROTEIN"/>
    <property type="match status" value="1"/>
</dbReference>
<dbReference type="Pfam" id="PF05598">
    <property type="entry name" value="DUF772"/>
    <property type="match status" value="1"/>
</dbReference>
<dbReference type="GO" id="GO:0003677">
    <property type="term" value="F:DNA binding"/>
    <property type="evidence" value="ECO:0007669"/>
    <property type="project" value="InterPro"/>
</dbReference>
<protein>
    <submittedName>
        <fullName evidence="3">Transposase</fullName>
    </submittedName>
</protein>
<evidence type="ECO:0000259" key="2">
    <source>
        <dbReference type="Pfam" id="PF05598"/>
    </source>
</evidence>
<dbReference type="EMBL" id="LIUF01000003">
    <property type="protein sequence ID" value="KOX93179.1"/>
    <property type="molecule type" value="Genomic_DNA"/>
</dbReference>
<organism evidence="3 4">
    <name type="scientific">Haloarcula rubripromontorii</name>
    <dbReference type="NCBI Taxonomy" id="1705562"/>
    <lineage>
        <taxon>Archaea</taxon>
        <taxon>Methanobacteriati</taxon>
        <taxon>Methanobacteriota</taxon>
        <taxon>Stenosarchaea group</taxon>
        <taxon>Halobacteria</taxon>
        <taxon>Halobacteriales</taxon>
        <taxon>Haloarculaceae</taxon>
        <taxon>Haloarcula</taxon>
    </lineage>
</organism>
<keyword evidence="4" id="KW-1185">Reference proteome</keyword>
<gene>
    <name evidence="3" type="ORF">AMS69_12120</name>
</gene>